<keyword evidence="6 9" id="KW-0350">Heme biosynthesis</keyword>
<comment type="subcellular location">
    <subcellularLocation>
        <location evidence="9">Cell membrane</location>
        <topology evidence="9">Multi-pass membrane protein</topology>
    </subcellularLocation>
    <subcellularLocation>
        <location evidence="1">Membrane</location>
        <topology evidence="1">Multi-pass membrane protein</topology>
    </subcellularLocation>
</comment>
<evidence type="ECO:0000256" key="1">
    <source>
        <dbReference type="ARBA" id="ARBA00004141"/>
    </source>
</evidence>
<comment type="pathway">
    <text evidence="9">Porphyrin-containing compound metabolism; heme O biosynthesis; heme O from protoheme: step 1/1.</text>
</comment>
<comment type="catalytic activity">
    <reaction evidence="8 9">
        <text>heme b + (2E,6E)-farnesyl diphosphate + H2O = Fe(II)-heme o + diphosphate</text>
        <dbReference type="Rhea" id="RHEA:28070"/>
        <dbReference type="ChEBI" id="CHEBI:15377"/>
        <dbReference type="ChEBI" id="CHEBI:33019"/>
        <dbReference type="ChEBI" id="CHEBI:60344"/>
        <dbReference type="ChEBI" id="CHEBI:60530"/>
        <dbReference type="ChEBI" id="CHEBI:175763"/>
        <dbReference type="EC" id="2.5.1.141"/>
    </reaction>
</comment>
<dbReference type="EMBL" id="JARXHW010000019">
    <property type="protein sequence ID" value="MDQ8207804.1"/>
    <property type="molecule type" value="Genomic_DNA"/>
</dbReference>
<evidence type="ECO:0000256" key="3">
    <source>
        <dbReference type="ARBA" id="ARBA00022679"/>
    </source>
</evidence>
<comment type="similarity">
    <text evidence="9">Belongs to the UbiA prenyltransferase family. Protoheme IX farnesyltransferase subfamily.</text>
</comment>
<evidence type="ECO:0000313" key="11">
    <source>
        <dbReference type="Proteomes" id="UP001225316"/>
    </source>
</evidence>
<evidence type="ECO:0000256" key="5">
    <source>
        <dbReference type="ARBA" id="ARBA00022989"/>
    </source>
</evidence>
<keyword evidence="5 9" id="KW-1133">Transmembrane helix</keyword>
<sequence>MSSPNTHTKDIASDSSETAFSLRSRVNGYYELTKPRLSFMSVITAVIGYLAADPTRDFGVLASLLIGTSLAAGGAAVLNQWLEREADAQMVRTQDRPIPSGQIAPYNALMFGTGLSVFGTYLLYAGANPLAGLLTAATIASYVLLYTPLKKLTTWNTLVGAFPGALPPLIGWAAAENGISTLGWILFSILFLWQMPHFFAIAWTYRKDYEKGGFIMLSNSDENGTRVARQAFVFAIALVISTLLPTLWGYASWGYGAVALIAGCYILRPAWRFLKADVRDTAARRLFIASIFYLPALLIPLVLDLWLI</sequence>
<proteinExistence type="inferred from homology"/>
<organism evidence="10 11">
    <name type="scientific">Thalassobacterium maritimum</name>
    <dbReference type="NCBI Taxonomy" id="3041265"/>
    <lineage>
        <taxon>Bacteria</taxon>
        <taxon>Pseudomonadati</taxon>
        <taxon>Verrucomicrobiota</taxon>
        <taxon>Opitutia</taxon>
        <taxon>Puniceicoccales</taxon>
        <taxon>Coraliomargaritaceae</taxon>
        <taxon>Thalassobacterium</taxon>
    </lineage>
</organism>
<evidence type="ECO:0000256" key="7">
    <source>
        <dbReference type="ARBA" id="ARBA00023136"/>
    </source>
</evidence>
<dbReference type="Gene3D" id="1.10.357.140">
    <property type="entry name" value="UbiA prenyltransferase"/>
    <property type="match status" value="1"/>
</dbReference>
<dbReference type="InterPro" id="IPR006369">
    <property type="entry name" value="Protohaem_IX_farnesylTrfase"/>
</dbReference>
<keyword evidence="7 9" id="KW-0472">Membrane</keyword>
<dbReference type="Pfam" id="PF01040">
    <property type="entry name" value="UbiA"/>
    <property type="match status" value="1"/>
</dbReference>
<accession>A0ABU1AX08</accession>
<feature type="transmembrane region" description="Helical" evidence="9">
    <location>
        <begin position="181"/>
        <end position="206"/>
    </location>
</feature>
<keyword evidence="3 9" id="KW-0808">Transferase</keyword>
<comment type="caution">
    <text evidence="10">The sequence shown here is derived from an EMBL/GenBank/DDBJ whole genome shotgun (WGS) entry which is preliminary data.</text>
</comment>
<feature type="transmembrane region" description="Helical" evidence="9">
    <location>
        <begin position="286"/>
        <end position="307"/>
    </location>
</feature>
<dbReference type="NCBIfam" id="TIGR01473">
    <property type="entry name" value="cyoE_ctaB"/>
    <property type="match status" value="1"/>
</dbReference>
<feature type="transmembrane region" description="Helical" evidence="9">
    <location>
        <begin position="58"/>
        <end position="82"/>
    </location>
</feature>
<feature type="transmembrane region" description="Helical" evidence="9">
    <location>
        <begin position="227"/>
        <end position="247"/>
    </location>
</feature>
<dbReference type="HAMAP" id="MF_00154">
    <property type="entry name" value="CyoE_CtaB"/>
    <property type="match status" value="1"/>
</dbReference>
<feature type="transmembrane region" description="Helical" evidence="9">
    <location>
        <begin position="130"/>
        <end position="148"/>
    </location>
</feature>
<dbReference type="CDD" id="cd13957">
    <property type="entry name" value="PT_UbiA_Cox10"/>
    <property type="match status" value="1"/>
</dbReference>
<keyword evidence="11" id="KW-1185">Reference proteome</keyword>
<dbReference type="RefSeq" id="WP_308950095.1">
    <property type="nucleotide sequence ID" value="NZ_JARXHW010000019.1"/>
</dbReference>
<gene>
    <name evidence="10" type="primary">cyoE</name>
    <name evidence="9" type="synonym">ctaB</name>
    <name evidence="10" type="ORF">QEH52_09800</name>
</gene>
<dbReference type="EC" id="2.5.1.141" evidence="9"/>
<feature type="transmembrane region" description="Helical" evidence="9">
    <location>
        <begin position="253"/>
        <end position="274"/>
    </location>
</feature>
<dbReference type="PANTHER" id="PTHR43448">
    <property type="entry name" value="PROTOHEME IX FARNESYLTRANSFERASE, MITOCHONDRIAL"/>
    <property type="match status" value="1"/>
</dbReference>
<dbReference type="Proteomes" id="UP001225316">
    <property type="component" value="Unassembled WGS sequence"/>
</dbReference>
<evidence type="ECO:0000256" key="2">
    <source>
        <dbReference type="ARBA" id="ARBA00022475"/>
    </source>
</evidence>
<dbReference type="InterPro" id="IPR000537">
    <property type="entry name" value="UbiA_prenyltransferase"/>
</dbReference>
<name>A0ABU1AX08_9BACT</name>
<feature type="transmembrane region" description="Helical" evidence="9">
    <location>
        <begin position="155"/>
        <end position="175"/>
    </location>
</feature>
<evidence type="ECO:0000313" key="10">
    <source>
        <dbReference type="EMBL" id="MDQ8207804.1"/>
    </source>
</evidence>
<feature type="transmembrane region" description="Helical" evidence="9">
    <location>
        <begin position="103"/>
        <end position="124"/>
    </location>
</feature>
<comment type="miscellaneous">
    <text evidence="9">Carbon 2 of the heme B porphyrin ring is defined according to the Fischer nomenclature.</text>
</comment>
<evidence type="ECO:0000256" key="9">
    <source>
        <dbReference type="HAMAP-Rule" id="MF_00154"/>
    </source>
</evidence>
<keyword evidence="4 9" id="KW-0812">Transmembrane</keyword>
<keyword evidence="2 9" id="KW-1003">Cell membrane</keyword>
<comment type="function">
    <text evidence="9">Converts heme B (protoheme IX) to heme O by substitution of the vinyl group on carbon 2 of heme B porphyrin ring with a hydroxyethyl farnesyl side group.</text>
</comment>
<dbReference type="GO" id="GO:0008495">
    <property type="term" value="F:protoheme IX farnesyltransferase activity"/>
    <property type="evidence" value="ECO:0007669"/>
    <property type="project" value="UniProtKB-EC"/>
</dbReference>
<evidence type="ECO:0000256" key="8">
    <source>
        <dbReference type="ARBA" id="ARBA00047690"/>
    </source>
</evidence>
<dbReference type="InterPro" id="IPR044878">
    <property type="entry name" value="UbiA_sf"/>
</dbReference>
<evidence type="ECO:0000256" key="6">
    <source>
        <dbReference type="ARBA" id="ARBA00023133"/>
    </source>
</evidence>
<protein>
    <recommendedName>
        <fullName evidence="9">Protoheme IX farnesyltransferase</fullName>
        <ecNumber evidence="9">2.5.1.141</ecNumber>
    </recommendedName>
    <alternativeName>
        <fullName evidence="9">Heme B farnesyltransferase</fullName>
    </alternativeName>
    <alternativeName>
        <fullName evidence="9">Heme O synthase</fullName>
    </alternativeName>
</protein>
<evidence type="ECO:0000256" key="4">
    <source>
        <dbReference type="ARBA" id="ARBA00022692"/>
    </source>
</evidence>
<reference evidence="10 11" key="1">
    <citation type="submission" date="2023-04" db="EMBL/GenBank/DDBJ databases">
        <title>A novel bacteria isolated from coastal sediment.</title>
        <authorList>
            <person name="Liu X.-J."/>
            <person name="Du Z.-J."/>
        </authorList>
    </citation>
    <scope>NUCLEOTIDE SEQUENCE [LARGE SCALE GENOMIC DNA]</scope>
    <source>
        <strain evidence="10 11">SDUM461003</strain>
    </source>
</reference>
<dbReference type="PANTHER" id="PTHR43448:SF2">
    <property type="entry name" value="PROTOHEME IX FARNESYLTRANSFERASE, MITOCHONDRIAL"/>
    <property type="match status" value="1"/>
</dbReference>